<dbReference type="InterPro" id="IPR005122">
    <property type="entry name" value="Uracil-DNA_glycosylase-like"/>
</dbReference>
<dbReference type="Pfam" id="PF03167">
    <property type="entry name" value="UDG"/>
    <property type="match status" value="1"/>
</dbReference>
<name>A0A4U8TJ80_9HELI</name>
<accession>A0A4U8TJ80</accession>
<dbReference type="OrthoDB" id="9799921at2"/>
<dbReference type="SMART" id="SM00986">
    <property type="entry name" value="UDG"/>
    <property type="match status" value="1"/>
</dbReference>
<evidence type="ECO:0000259" key="1">
    <source>
        <dbReference type="SMART" id="SM00986"/>
    </source>
</evidence>
<dbReference type="GO" id="GO:0033958">
    <property type="term" value="F:DNA-deoxyinosine glycosylase activity"/>
    <property type="evidence" value="ECO:0007669"/>
    <property type="project" value="UniProtKB-EC"/>
</dbReference>
<dbReference type="AlphaFoldDB" id="A0A4U8TJ80"/>
<keyword evidence="2" id="KW-0378">Hydrolase</keyword>
<comment type="caution">
    <text evidence="2">The sequence shown here is derived from an EMBL/GenBank/DDBJ whole genome shotgun (WGS) entry which is preliminary data.</text>
</comment>
<evidence type="ECO:0000313" key="2">
    <source>
        <dbReference type="EMBL" id="TLE00126.1"/>
    </source>
</evidence>
<evidence type="ECO:0000313" key="3">
    <source>
        <dbReference type="Proteomes" id="UP000029707"/>
    </source>
</evidence>
<dbReference type="EC" id="3.2.2.15" evidence="2"/>
<dbReference type="SMART" id="SM00987">
    <property type="entry name" value="UreE_C"/>
    <property type="match status" value="1"/>
</dbReference>
<reference evidence="2 3" key="1">
    <citation type="journal article" date="2014" name="Genome Announc.">
        <title>Draft genome sequences of eight enterohepatic helicobacter species isolated from both laboratory and wild rodents.</title>
        <authorList>
            <person name="Sheh A."/>
            <person name="Shen Z."/>
            <person name="Fox J.G."/>
        </authorList>
    </citation>
    <scope>NUCLEOTIDE SEQUENCE [LARGE SCALE GENOMIC DNA]</scope>
    <source>
        <strain evidence="2 3">MIT 01-6451</strain>
    </source>
</reference>
<dbReference type="EMBL" id="JRMQ02000014">
    <property type="protein sequence ID" value="TLE00126.1"/>
    <property type="molecule type" value="Genomic_DNA"/>
</dbReference>
<dbReference type="RefSeq" id="WP_034362266.1">
    <property type="nucleotide sequence ID" value="NZ_CAJUDB010000014.1"/>
</dbReference>
<dbReference type="Gene3D" id="3.40.470.10">
    <property type="entry name" value="Uracil-DNA glycosylase-like domain"/>
    <property type="match status" value="1"/>
</dbReference>
<dbReference type="InterPro" id="IPR036895">
    <property type="entry name" value="Uracil-DNA_glycosylase-like_sf"/>
</dbReference>
<proteinExistence type="predicted"/>
<protein>
    <submittedName>
        <fullName evidence="2">DNA-deoxyinosine glycosylase</fullName>
        <ecNumber evidence="2">3.2.2.15</ecNumber>
    </submittedName>
</protein>
<dbReference type="NCBIfam" id="TIGR04274">
    <property type="entry name" value="hypoxanDNAglyco"/>
    <property type="match status" value="1"/>
</dbReference>
<dbReference type="SUPFAM" id="SSF52141">
    <property type="entry name" value="Uracil-DNA glycosylase-like"/>
    <property type="match status" value="1"/>
</dbReference>
<keyword evidence="2" id="KW-0326">Glycosidase</keyword>
<feature type="domain" description="Uracil-DNA glycosylase-like" evidence="1">
    <location>
        <begin position="28"/>
        <end position="185"/>
    </location>
</feature>
<dbReference type="CDD" id="cd10032">
    <property type="entry name" value="UDG-F6_HDG"/>
    <property type="match status" value="1"/>
</dbReference>
<keyword evidence="3" id="KW-1185">Reference proteome</keyword>
<dbReference type="InterPro" id="IPR026353">
    <property type="entry name" value="Hypoxan-DNA_Glyclase"/>
</dbReference>
<dbReference type="Proteomes" id="UP000029707">
    <property type="component" value="Unassembled WGS sequence"/>
</dbReference>
<dbReference type="STRING" id="425400.LS65_05695"/>
<gene>
    <name evidence="2" type="ORF">LS65_008560</name>
</gene>
<organism evidence="2 3">
    <name type="scientific">Helicobacter japonicus</name>
    <dbReference type="NCBI Taxonomy" id="425400"/>
    <lineage>
        <taxon>Bacteria</taxon>
        <taxon>Pseudomonadati</taxon>
        <taxon>Campylobacterota</taxon>
        <taxon>Epsilonproteobacteria</taxon>
        <taxon>Campylobacterales</taxon>
        <taxon>Helicobacteraceae</taxon>
        <taxon>Helicobacter</taxon>
    </lineage>
</organism>
<sequence length="188" mass="21885">MKNTNENAQYKKVPKPQIQKIHLIHPFAPVFDEYSRVLILGSFPSVISRDEQFYYAHSHNRFWRILATLFAPEIDIRAQDRDAKKQFLLTHHIALWDIVRECDICNSSDSTLSNAKPNDLSVILSQAQIRAIFCNGRKAYELFIRFFGSQMCETQEIKVFLLPSSSPANARYSLEKLVDSWRVMLNYV</sequence>